<protein>
    <submittedName>
        <fullName evidence="2">Uncharacterized protein</fullName>
    </submittedName>
</protein>
<accession>A0ABW0QK42</accession>
<dbReference type="Proteomes" id="UP001596114">
    <property type="component" value="Unassembled WGS sequence"/>
</dbReference>
<keyword evidence="3" id="KW-1185">Reference proteome</keyword>
<feature type="signal peptide" evidence="1">
    <location>
        <begin position="1"/>
        <end position="28"/>
    </location>
</feature>
<organism evidence="2 3">
    <name type="scientific">Rhodanobacter ginsengisoli</name>
    <dbReference type="NCBI Taxonomy" id="418646"/>
    <lineage>
        <taxon>Bacteria</taxon>
        <taxon>Pseudomonadati</taxon>
        <taxon>Pseudomonadota</taxon>
        <taxon>Gammaproteobacteria</taxon>
        <taxon>Lysobacterales</taxon>
        <taxon>Rhodanobacteraceae</taxon>
        <taxon>Rhodanobacter</taxon>
    </lineage>
</organism>
<name>A0ABW0QK42_9GAMM</name>
<evidence type="ECO:0000256" key="1">
    <source>
        <dbReference type="SAM" id="SignalP"/>
    </source>
</evidence>
<sequence>MEAMIRQRLLFGLLAVLMTAGWVAPARAGAPPGDVLAHGARDGDASAWAIALRTPAGWTRDCCTYARAIGVDAVLYQGDWSGKPQRVMVLNVTPRKLPTLAAEVQADHQRYLRHDPAGKVSGFAVHHPGMPCQASVYQGSDHVDDVVVFCDPGKASGLRFSWSMAFDAADPSRRALLDAFMQVVVASRYLPYVAPPAHGG</sequence>
<keyword evidence="1" id="KW-0732">Signal</keyword>
<proteinExistence type="predicted"/>
<comment type="caution">
    <text evidence="2">The sequence shown here is derived from an EMBL/GenBank/DDBJ whole genome shotgun (WGS) entry which is preliminary data.</text>
</comment>
<dbReference type="RefSeq" id="WP_377316812.1">
    <property type="nucleotide sequence ID" value="NZ_JBHSNF010000001.1"/>
</dbReference>
<reference evidence="3" key="1">
    <citation type="journal article" date="2019" name="Int. J. Syst. Evol. Microbiol.">
        <title>The Global Catalogue of Microorganisms (GCM) 10K type strain sequencing project: providing services to taxonomists for standard genome sequencing and annotation.</title>
        <authorList>
            <consortium name="The Broad Institute Genomics Platform"/>
            <consortium name="The Broad Institute Genome Sequencing Center for Infectious Disease"/>
            <person name="Wu L."/>
            <person name="Ma J."/>
        </authorList>
    </citation>
    <scope>NUCLEOTIDE SEQUENCE [LARGE SCALE GENOMIC DNA]</scope>
    <source>
        <strain evidence="3">CGMCC 1.16619</strain>
    </source>
</reference>
<gene>
    <name evidence="2" type="ORF">ACFPPA_02095</name>
</gene>
<evidence type="ECO:0000313" key="2">
    <source>
        <dbReference type="EMBL" id="MFC5524527.1"/>
    </source>
</evidence>
<dbReference type="EMBL" id="JBHSNF010000001">
    <property type="protein sequence ID" value="MFC5524527.1"/>
    <property type="molecule type" value="Genomic_DNA"/>
</dbReference>
<evidence type="ECO:0000313" key="3">
    <source>
        <dbReference type="Proteomes" id="UP001596114"/>
    </source>
</evidence>
<feature type="chain" id="PRO_5046203188" evidence="1">
    <location>
        <begin position="29"/>
        <end position="200"/>
    </location>
</feature>